<reference evidence="1 2" key="1">
    <citation type="submission" date="2018-07" db="EMBL/GenBank/DDBJ databases">
        <title>Genomic Encyclopedia of Type Strains, Phase III (KMG-III): the genomes of soil and plant-associated and newly described type strains.</title>
        <authorList>
            <person name="Whitman W."/>
        </authorList>
    </citation>
    <scope>NUCLEOTIDE SEQUENCE [LARGE SCALE GENOMIC DNA]</scope>
    <source>
        <strain evidence="1 2">CECT 8333</strain>
    </source>
</reference>
<keyword evidence="2" id="KW-1185">Reference proteome</keyword>
<evidence type="ECO:0000313" key="1">
    <source>
        <dbReference type="EMBL" id="RCX18531.1"/>
    </source>
</evidence>
<dbReference type="AlphaFoldDB" id="A0A369BAU6"/>
<protein>
    <submittedName>
        <fullName evidence="1">Uncharacterized protein</fullName>
    </submittedName>
</protein>
<accession>A0A369BAU6</accession>
<comment type="caution">
    <text evidence="1">The sequence shown here is derived from an EMBL/GenBank/DDBJ whole genome shotgun (WGS) entry which is preliminary data.</text>
</comment>
<proteinExistence type="predicted"/>
<dbReference type="Proteomes" id="UP000253090">
    <property type="component" value="Unassembled WGS sequence"/>
</dbReference>
<gene>
    <name evidence="1" type="ORF">DFP94_10664</name>
</gene>
<organism evidence="1 2">
    <name type="scientific">Fontibacillus phaseoli</name>
    <dbReference type="NCBI Taxonomy" id="1416533"/>
    <lineage>
        <taxon>Bacteria</taxon>
        <taxon>Bacillati</taxon>
        <taxon>Bacillota</taxon>
        <taxon>Bacilli</taxon>
        <taxon>Bacillales</taxon>
        <taxon>Paenibacillaceae</taxon>
        <taxon>Fontibacillus</taxon>
    </lineage>
</organism>
<dbReference type="EMBL" id="QPJW01000006">
    <property type="protein sequence ID" value="RCX18531.1"/>
    <property type="molecule type" value="Genomic_DNA"/>
</dbReference>
<name>A0A369BAU6_9BACL</name>
<evidence type="ECO:0000313" key="2">
    <source>
        <dbReference type="Proteomes" id="UP000253090"/>
    </source>
</evidence>
<sequence>MKVTPLWNVIKEKRNYLTFFAKNSKVRTN</sequence>